<feature type="transmembrane region" description="Helical" evidence="3">
    <location>
        <begin position="28"/>
        <end position="47"/>
    </location>
</feature>
<dbReference type="InterPro" id="IPR010126">
    <property type="entry name" value="Esterase_phb"/>
</dbReference>
<evidence type="ECO:0000256" key="1">
    <source>
        <dbReference type="ARBA" id="ARBA00022729"/>
    </source>
</evidence>
<dbReference type="InterPro" id="IPR029058">
    <property type="entry name" value="AB_hydrolase_fold"/>
</dbReference>
<dbReference type="GO" id="GO:0005576">
    <property type="term" value="C:extracellular region"/>
    <property type="evidence" value="ECO:0007669"/>
    <property type="project" value="InterPro"/>
</dbReference>
<keyword evidence="5" id="KW-1185">Reference proteome</keyword>
<keyword evidence="2" id="KW-0378">Hydrolase</keyword>
<dbReference type="Proteomes" id="UP000501849">
    <property type="component" value="Chromosome"/>
</dbReference>
<keyword evidence="1" id="KW-0732">Signal</keyword>
<keyword evidence="3" id="KW-0812">Transmembrane</keyword>
<organism evidence="4 5">
    <name type="scientific">Mycolicibacterium frederiksbergense</name>
    <dbReference type="NCBI Taxonomy" id="117567"/>
    <lineage>
        <taxon>Bacteria</taxon>
        <taxon>Bacillati</taxon>
        <taxon>Actinomycetota</taxon>
        <taxon>Actinomycetes</taxon>
        <taxon>Mycobacteriales</taxon>
        <taxon>Mycobacteriaceae</taxon>
        <taxon>Mycolicibacterium</taxon>
    </lineage>
</organism>
<gene>
    <name evidence="4" type="ORF">EXE63_06415</name>
</gene>
<keyword evidence="3" id="KW-0472">Membrane</keyword>
<evidence type="ECO:0000313" key="4">
    <source>
        <dbReference type="EMBL" id="QIV80563.1"/>
    </source>
</evidence>
<reference evidence="4 5" key="1">
    <citation type="submission" date="2019-04" db="EMBL/GenBank/DDBJ databases">
        <title>Draft, Whole-Genome Sequence of the Anthracene-degrading Mycobacterium frederiksbergense LB501T, Isolated from a Polycyclic Aromatic Hydrocarbon (PAH)-Contaminated Soil.</title>
        <authorList>
            <person name="Augelletti F."/>
        </authorList>
    </citation>
    <scope>NUCLEOTIDE SEQUENCE [LARGE SCALE GENOMIC DNA]</scope>
    <source>
        <strain evidence="4 5">LB 501T</strain>
    </source>
</reference>
<name>A0A6H0RZD9_9MYCO</name>
<protein>
    <recommendedName>
        <fullName evidence="6">Esterase</fullName>
    </recommendedName>
</protein>
<dbReference type="PANTHER" id="PTHR43037:SF1">
    <property type="entry name" value="BLL1128 PROTEIN"/>
    <property type="match status" value="1"/>
</dbReference>
<dbReference type="EMBL" id="CP038799">
    <property type="protein sequence ID" value="QIV80563.1"/>
    <property type="molecule type" value="Genomic_DNA"/>
</dbReference>
<dbReference type="PANTHER" id="PTHR43037">
    <property type="entry name" value="UNNAMED PRODUCT-RELATED"/>
    <property type="match status" value="1"/>
</dbReference>
<evidence type="ECO:0008006" key="6">
    <source>
        <dbReference type="Google" id="ProtNLM"/>
    </source>
</evidence>
<evidence type="ECO:0000256" key="3">
    <source>
        <dbReference type="SAM" id="Phobius"/>
    </source>
</evidence>
<feature type="transmembrane region" description="Helical" evidence="3">
    <location>
        <begin position="85"/>
        <end position="103"/>
    </location>
</feature>
<dbReference type="Pfam" id="PF10503">
    <property type="entry name" value="Esterase_PHB"/>
    <property type="match status" value="1"/>
</dbReference>
<dbReference type="SUPFAM" id="SSF53474">
    <property type="entry name" value="alpha/beta-Hydrolases"/>
    <property type="match status" value="1"/>
</dbReference>
<dbReference type="KEGG" id="mfre:EXE63_06415"/>
<dbReference type="Gene3D" id="3.40.50.1820">
    <property type="entry name" value="alpha/beta hydrolase"/>
    <property type="match status" value="1"/>
</dbReference>
<evidence type="ECO:0000256" key="2">
    <source>
        <dbReference type="ARBA" id="ARBA00022801"/>
    </source>
</evidence>
<proteinExistence type="predicted"/>
<keyword evidence="3" id="KW-1133">Transmembrane helix</keyword>
<dbReference type="AlphaFoldDB" id="A0A6H0RZD9"/>
<dbReference type="GO" id="GO:0016787">
    <property type="term" value="F:hydrolase activity"/>
    <property type="evidence" value="ECO:0007669"/>
    <property type="project" value="UniProtKB-KW"/>
</dbReference>
<accession>A0A6H0RZD9</accession>
<dbReference type="InterPro" id="IPR050955">
    <property type="entry name" value="Plant_Biomass_Hydrol_Est"/>
</dbReference>
<sequence>MGRHAEACGALPLRETGVVRKRRRWLKMLAAVIAVVVVALGAATAAVQHGLPWWTGDRDHNHVFDGPAGSLRYQVHLPPQYDSGTALPVIMAIHGCGMTGYGFNSMKAMTQFNSLADREGFIVVYPTQRMFQNLLNCWESNDPRQQRRNTGEPALLAGVARRVVDEYNADGDQVHVVGASSGAGTAVILAATHPDLFATATSVAGGEYGLNQVDPGNPDAMPPERTARQAWAQMGDRARHVPLLIVQGKQDTVVPPAVATRLFTHWSVVNDLVDDGLLNDSLGWVKETMTVPAAPGTHPFTRTTLSGSDGFAYIDMYLVENMGHAYPSPTGEGLFADRSGPDASSLAWQFAEKHAARL</sequence>
<evidence type="ECO:0000313" key="5">
    <source>
        <dbReference type="Proteomes" id="UP000501849"/>
    </source>
</evidence>